<evidence type="ECO:0000313" key="2">
    <source>
        <dbReference type="EMBL" id="KHN28342.1"/>
    </source>
</evidence>
<feature type="signal peptide" evidence="1">
    <location>
        <begin position="1"/>
        <end position="19"/>
    </location>
</feature>
<protein>
    <recommendedName>
        <fullName evidence="3">Secreted protein</fullName>
    </recommendedName>
</protein>
<evidence type="ECO:0000256" key="1">
    <source>
        <dbReference type="SAM" id="SignalP"/>
    </source>
</evidence>
<name>A0A0B2R9D1_GLYSO</name>
<sequence>MSQFLFALLLVLEISVVSCSSFQVWECIVYMHDLEPCATLQGCCSGREGPDSHRSQRANSCMASSRVRRRRGVVVWRRCFADEVGSNTGQCVAAQRSAS</sequence>
<accession>A0A0B2R9D1</accession>
<reference evidence="2" key="1">
    <citation type="submission" date="2014-07" db="EMBL/GenBank/DDBJ databases">
        <title>Identification of a novel salt tolerance gene in wild soybean by whole-genome sequencing.</title>
        <authorList>
            <person name="Lam H.-M."/>
            <person name="Qi X."/>
            <person name="Li M.-W."/>
            <person name="Liu X."/>
            <person name="Xie M."/>
            <person name="Ni M."/>
            <person name="Xu X."/>
        </authorList>
    </citation>
    <scope>NUCLEOTIDE SEQUENCE [LARGE SCALE GENOMIC DNA]</scope>
    <source>
        <tissue evidence="2">Root</tissue>
    </source>
</reference>
<organism evidence="2">
    <name type="scientific">Glycine soja</name>
    <name type="common">Wild soybean</name>
    <dbReference type="NCBI Taxonomy" id="3848"/>
    <lineage>
        <taxon>Eukaryota</taxon>
        <taxon>Viridiplantae</taxon>
        <taxon>Streptophyta</taxon>
        <taxon>Embryophyta</taxon>
        <taxon>Tracheophyta</taxon>
        <taxon>Spermatophyta</taxon>
        <taxon>Magnoliopsida</taxon>
        <taxon>eudicotyledons</taxon>
        <taxon>Gunneridae</taxon>
        <taxon>Pentapetalae</taxon>
        <taxon>rosids</taxon>
        <taxon>fabids</taxon>
        <taxon>Fabales</taxon>
        <taxon>Fabaceae</taxon>
        <taxon>Papilionoideae</taxon>
        <taxon>50 kb inversion clade</taxon>
        <taxon>NPAAA clade</taxon>
        <taxon>indigoferoid/millettioid clade</taxon>
        <taxon>Phaseoleae</taxon>
        <taxon>Glycine</taxon>
        <taxon>Glycine subgen. Soja</taxon>
    </lineage>
</organism>
<evidence type="ECO:0008006" key="3">
    <source>
        <dbReference type="Google" id="ProtNLM"/>
    </source>
</evidence>
<keyword evidence="1" id="KW-0732">Signal</keyword>
<dbReference type="Proteomes" id="UP000053555">
    <property type="component" value="Unassembled WGS sequence"/>
</dbReference>
<dbReference type="EMBL" id="KN652845">
    <property type="protein sequence ID" value="KHN28342.1"/>
    <property type="molecule type" value="Genomic_DNA"/>
</dbReference>
<gene>
    <name evidence="2" type="ORF">glysoja_029603</name>
</gene>
<dbReference type="AlphaFoldDB" id="A0A0B2R9D1"/>
<proteinExistence type="predicted"/>
<feature type="chain" id="PRO_5002076838" description="Secreted protein" evidence="1">
    <location>
        <begin position="20"/>
        <end position="99"/>
    </location>
</feature>